<dbReference type="Gene3D" id="2.60.120.10">
    <property type="entry name" value="Jelly Rolls"/>
    <property type="match status" value="1"/>
</dbReference>
<dbReference type="PROSITE" id="PS50943">
    <property type="entry name" value="HTH_CROC1"/>
    <property type="match status" value="1"/>
</dbReference>
<dbReference type="PANTHER" id="PTHR46797:SF10">
    <property type="entry name" value="BLR1115 PROTEIN"/>
    <property type="match status" value="1"/>
</dbReference>
<evidence type="ECO:0000256" key="2">
    <source>
        <dbReference type="SAM" id="MobiDB-lite"/>
    </source>
</evidence>
<evidence type="ECO:0000313" key="4">
    <source>
        <dbReference type="EMBL" id="MFD1232757.1"/>
    </source>
</evidence>
<dbReference type="Pfam" id="PF07883">
    <property type="entry name" value="Cupin_2"/>
    <property type="match status" value="1"/>
</dbReference>
<organism evidence="4 5">
    <name type="scientific">Pseudonocardia benzenivorans</name>
    <dbReference type="NCBI Taxonomy" id="228005"/>
    <lineage>
        <taxon>Bacteria</taxon>
        <taxon>Bacillati</taxon>
        <taxon>Actinomycetota</taxon>
        <taxon>Actinomycetes</taxon>
        <taxon>Pseudonocardiales</taxon>
        <taxon>Pseudonocardiaceae</taxon>
        <taxon>Pseudonocardia</taxon>
    </lineage>
</organism>
<dbReference type="Pfam" id="PF01381">
    <property type="entry name" value="HTH_3"/>
    <property type="match status" value="1"/>
</dbReference>
<dbReference type="EMBL" id="JBHTMB010000039">
    <property type="protein sequence ID" value="MFD1232757.1"/>
    <property type="molecule type" value="Genomic_DNA"/>
</dbReference>
<name>A0ABW3VCF9_9PSEU</name>
<evidence type="ECO:0000313" key="5">
    <source>
        <dbReference type="Proteomes" id="UP001597182"/>
    </source>
</evidence>
<dbReference type="SMART" id="SM00530">
    <property type="entry name" value="HTH_XRE"/>
    <property type="match status" value="1"/>
</dbReference>
<dbReference type="Proteomes" id="UP001597182">
    <property type="component" value="Unassembled WGS sequence"/>
</dbReference>
<dbReference type="SUPFAM" id="SSF51182">
    <property type="entry name" value="RmlC-like cupins"/>
    <property type="match status" value="1"/>
</dbReference>
<keyword evidence="1" id="KW-0238">DNA-binding</keyword>
<comment type="caution">
    <text evidence="4">The sequence shown here is derived from an EMBL/GenBank/DDBJ whole genome shotgun (WGS) entry which is preliminary data.</text>
</comment>
<protein>
    <submittedName>
        <fullName evidence="4">Cupin domain-containing protein</fullName>
    </submittedName>
</protein>
<feature type="domain" description="HTH cro/C1-type" evidence="3">
    <location>
        <begin position="60"/>
        <end position="114"/>
    </location>
</feature>
<feature type="compositionally biased region" description="Basic residues" evidence="2">
    <location>
        <begin position="1"/>
        <end position="10"/>
    </location>
</feature>
<dbReference type="SUPFAM" id="SSF47413">
    <property type="entry name" value="lambda repressor-like DNA-binding domains"/>
    <property type="match status" value="1"/>
</dbReference>
<keyword evidence="5" id="KW-1185">Reference proteome</keyword>
<sequence length="238" mass="24973">MATTQRRRTARTTAPTSSADEAVTPDPAADATGAVVAEPAAPAAPAAAWENIVGAIGPKVREVRQLLGLSLQQLAGRSEVSAAAIHKVERGDMVPTITTLLKLAAALGRPIGFFVDDAEWAGPVAVHVRAAERPVAPADWAPSATGVDARAIALPTDRLRAGAVVARVEPGGTSGEPRSVRSGEELVLVLEGTLTVEVSNEIYRLEQGDSLQFPADRPHSWHNPGRRAASVAWWYLHG</sequence>
<evidence type="ECO:0000259" key="3">
    <source>
        <dbReference type="PROSITE" id="PS50943"/>
    </source>
</evidence>
<dbReference type="InterPro" id="IPR011051">
    <property type="entry name" value="RmlC_Cupin_sf"/>
</dbReference>
<accession>A0ABW3VCF9</accession>
<feature type="compositionally biased region" description="Low complexity" evidence="2">
    <location>
        <begin position="11"/>
        <end position="30"/>
    </location>
</feature>
<dbReference type="InterPro" id="IPR014710">
    <property type="entry name" value="RmlC-like_jellyroll"/>
</dbReference>
<dbReference type="PANTHER" id="PTHR46797">
    <property type="entry name" value="HTH-TYPE TRANSCRIPTIONAL REGULATOR"/>
    <property type="match status" value="1"/>
</dbReference>
<dbReference type="RefSeq" id="WP_013673804.1">
    <property type="nucleotide sequence ID" value="NZ_BAABKS010000066.1"/>
</dbReference>
<reference evidence="5" key="1">
    <citation type="journal article" date="2019" name="Int. J. Syst. Evol. Microbiol.">
        <title>The Global Catalogue of Microorganisms (GCM) 10K type strain sequencing project: providing services to taxonomists for standard genome sequencing and annotation.</title>
        <authorList>
            <consortium name="The Broad Institute Genomics Platform"/>
            <consortium name="The Broad Institute Genome Sequencing Center for Infectious Disease"/>
            <person name="Wu L."/>
            <person name="Ma J."/>
        </authorList>
    </citation>
    <scope>NUCLEOTIDE SEQUENCE [LARGE SCALE GENOMIC DNA]</scope>
    <source>
        <strain evidence="5">CCUG 49018</strain>
    </source>
</reference>
<gene>
    <name evidence="4" type="ORF">ACFQ34_05630</name>
</gene>
<dbReference type="InterPro" id="IPR050807">
    <property type="entry name" value="TransReg_Diox_bact_type"/>
</dbReference>
<dbReference type="InterPro" id="IPR010982">
    <property type="entry name" value="Lambda_DNA-bd_dom_sf"/>
</dbReference>
<evidence type="ECO:0000256" key="1">
    <source>
        <dbReference type="ARBA" id="ARBA00023125"/>
    </source>
</evidence>
<dbReference type="InterPro" id="IPR001387">
    <property type="entry name" value="Cro/C1-type_HTH"/>
</dbReference>
<proteinExistence type="predicted"/>
<dbReference type="CDD" id="cd00093">
    <property type="entry name" value="HTH_XRE"/>
    <property type="match status" value="1"/>
</dbReference>
<dbReference type="Gene3D" id="1.10.260.40">
    <property type="entry name" value="lambda repressor-like DNA-binding domains"/>
    <property type="match status" value="1"/>
</dbReference>
<feature type="region of interest" description="Disordered" evidence="2">
    <location>
        <begin position="1"/>
        <end position="30"/>
    </location>
</feature>
<dbReference type="InterPro" id="IPR013096">
    <property type="entry name" value="Cupin_2"/>
</dbReference>
<dbReference type="CDD" id="cd02209">
    <property type="entry name" value="cupin_XRE_C"/>
    <property type="match status" value="1"/>
</dbReference>